<sequence>MFSSLTLVSLLSLAYPAIASPAACFNAKFELLAFGLGGKDWNAGTQDSWASGTAKDITTSGRPPFDGANTTCYTSQFYNAIYVLNGDASNPSALHIFDAGSNAWSTQSVTAGTFDPSSFDAILDHDTNVFYALSKGELFFLDMGSLVTANATAVSWTDVQQAPLPSGYQPVMALAQNHVHFLDVPGLPAGSADIFVIHFSKFQPDAQSYPNSNGNTFPAAHGQATSFFQASGVQQEFAFIPDDGSATYVVNVETNTTASLAGPTTKDASAKYSASITALVQLDSKGALSFLPYKQGDDATNSKATWQSVANLAASVPAGSTSSNTGSNSSSTNGTSSPSGSKSASSSHPSATGNSSSGASGNTSGATSLSFPAVISFSVAGILATVAMSI</sequence>
<keyword evidence="2" id="KW-1185">Reference proteome</keyword>
<reference evidence="1" key="1">
    <citation type="journal article" date="2021" name="Environ. Microbiol.">
        <title>Gene family expansions and transcriptome signatures uncover fungal adaptations to wood decay.</title>
        <authorList>
            <person name="Hage H."/>
            <person name="Miyauchi S."/>
            <person name="Viragh M."/>
            <person name="Drula E."/>
            <person name="Min B."/>
            <person name="Chaduli D."/>
            <person name="Navarro D."/>
            <person name="Favel A."/>
            <person name="Norest M."/>
            <person name="Lesage-Meessen L."/>
            <person name="Balint B."/>
            <person name="Merenyi Z."/>
            <person name="de Eugenio L."/>
            <person name="Morin E."/>
            <person name="Martinez A.T."/>
            <person name="Baldrian P."/>
            <person name="Stursova M."/>
            <person name="Martinez M.J."/>
            <person name="Novotny C."/>
            <person name="Magnuson J.K."/>
            <person name="Spatafora J.W."/>
            <person name="Maurice S."/>
            <person name="Pangilinan J."/>
            <person name="Andreopoulos W."/>
            <person name="LaButti K."/>
            <person name="Hundley H."/>
            <person name="Na H."/>
            <person name="Kuo A."/>
            <person name="Barry K."/>
            <person name="Lipzen A."/>
            <person name="Henrissat B."/>
            <person name="Riley R."/>
            <person name="Ahrendt S."/>
            <person name="Nagy L.G."/>
            <person name="Grigoriev I.V."/>
            <person name="Martin F."/>
            <person name="Rosso M.N."/>
        </authorList>
    </citation>
    <scope>NUCLEOTIDE SEQUENCE</scope>
    <source>
        <strain evidence="1">CBS 384.51</strain>
    </source>
</reference>
<accession>A0ACB8U403</accession>
<dbReference type="EMBL" id="MU274912">
    <property type="protein sequence ID" value="KAI0088824.1"/>
    <property type="molecule type" value="Genomic_DNA"/>
</dbReference>
<gene>
    <name evidence="1" type="ORF">BDY19DRAFT_890542</name>
</gene>
<comment type="caution">
    <text evidence="1">The sequence shown here is derived from an EMBL/GenBank/DDBJ whole genome shotgun (WGS) entry which is preliminary data.</text>
</comment>
<protein>
    <submittedName>
        <fullName evidence="1">Uncharacterized protein</fullName>
    </submittedName>
</protein>
<name>A0ACB8U403_9APHY</name>
<proteinExistence type="predicted"/>
<evidence type="ECO:0000313" key="2">
    <source>
        <dbReference type="Proteomes" id="UP001055072"/>
    </source>
</evidence>
<evidence type="ECO:0000313" key="1">
    <source>
        <dbReference type="EMBL" id="KAI0088824.1"/>
    </source>
</evidence>
<organism evidence="1 2">
    <name type="scientific">Irpex rosettiformis</name>
    <dbReference type="NCBI Taxonomy" id="378272"/>
    <lineage>
        <taxon>Eukaryota</taxon>
        <taxon>Fungi</taxon>
        <taxon>Dikarya</taxon>
        <taxon>Basidiomycota</taxon>
        <taxon>Agaricomycotina</taxon>
        <taxon>Agaricomycetes</taxon>
        <taxon>Polyporales</taxon>
        <taxon>Irpicaceae</taxon>
        <taxon>Irpex</taxon>
    </lineage>
</organism>
<dbReference type="Proteomes" id="UP001055072">
    <property type="component" value="Unassembled WGS sequence"/>
</dbReference>